<evidence type="ECO:0000313" key="2">
    <source>
        <dbReference type="EMBL" id="VDP62160.1"/>
    </source>
</evidence>
<keyword evidence="3" id="KW-1185">Reference proteome</keyword>
<evidence type="ECO:0000256" key="1">
    <source>
        <dbReference type="SAM" id="MobiDB-lite"/>
    </source>
</evidence>
<gene>
    <name evidence="2" type="ORF">HPBE_LOCUS27235</name>
</gene>
<protein>
    <submittedName>
        <fullName evidence="2 4">Uncharacterized protein</fullName>
    </submittedName>
</protein>
<sequence length="173" mass="19488">MLRFPAKDLLDVEADQGRGGGRAREAAAFKGIAIARGLMRGAAGRDILVVEVRSGIGIVNVPVVPDLPVISNFSKLPSSVGCRPIFRDRRDDSGRGPSAHRHDSPTKSRSSCDEDDDALEIRSSMSESEKERIEIEKRKRRINRTKRMVSWESFFVTFLKGLEWYPRAYQRKD</sequence>
<proteinExistence type="predicted"/>
<accession>A0A183GX16</accession>
<reference evidence="4" key="2">
    <citation type="submission" date="2019-09" db="UniProtKB">
        <authorList>
            <consortium name="WormBaseParasite"/>
        </authorList>
    </citation>
    <scope>IDENTIFICATION</scope>
</reference>
<dbReference type="AlphaFoldDB" id="A0A183GX16"/>
<organism evidence="3 4">
    <name type="scientific">Heligmosomoides polygyrus</name>
    <name type="common">Parasitic roundworm</name>
    <dbReference type="NCBI Taxonomy" id="6339"/>
    <lineage>
        <taxon>Eukaryota</taxon>
        <taxon>Metazoa</taxon>
        <taxon>Ecdysozoa</taxon>
        <taxon>Nematoda</taxon>
        <taxon>Chromadorea</taxon>
        <taxon>Rhabditida</taxon>
        <taxon>Rhabditina</taxon>
        <taxon>Rhabditomorpha</taxon>
        <taxon>Strongyloidea</taxon>
        <taxon>Heligmosomidae</taxon>
        <taxon>Heligmosomoides</taxon>
    </lineage>
</organism>
<dbReference type="EMBL" id="UZAH01042643">
    <property type="protein sequence ID" value="VDP62160.1"/>
    <property type="molecule type" value="Genomic_DNA"/>
</dbReference>
<accession>A0A3P8F8T8</accession>
<feature type="compositionally biased region" description="Basic and acidic residues" evidence="1">
    <location>
        <begin position="127"/>
        <end position="137"/>
    </location>
</feature>
<evidence type="ECO:0000313" key="4">
    <source>
        <dbReference type="WBParaSite" id="HPBE_0002723601-mRNA-1"/>
    </source>
</evidence>
<feature type="compositionally biased region" description="Basic and acidic residues" evidence="1">
    <location>
        <begin position="85"/>
        <end position="112"/>
    </location>
</feature>
<name>A0A183GX16_HELPZ</name>
<feature type="region of interest" description="Disordered" evidence="1">
    <location>
        <begin position="85"/>
        <end position="137"/>
    </location>
</feature>
<evidence type="ECO:0000313" key="3">
    <source>
        <dbReference type="Proteomes" id="UP000050761"/>
    </source>
</evidence>
<reference evidence="2 3" key="1">
    <citation type="submission" date="2018-11" db="EMBL/GenBank/DDBJ databases">
        <authorList>
            <consortium name="Pathogen Informatics"/>
        </authorList>
    </citation>
    <scope>NUCLEOTIDE SEQUENCE [LARGE SCALE GENOMIC DNA]</scope>
</reference>
<dbReference type="WBParaSite" id="HPBE_0002723601-mRNA-1">
    <property type="protein sequence ID" value="HPBE_0002723601-mRNA-1"/>
    <property type="gene ID" value="HPBE_0002723601"/>
</dbReference>
<dbReference type="Proteomes" id="UP000050761">
    <property type="component" value="Unassembled WGS sequence"/>
</dbReference>